<dbReference type="EMBL" id="MU005768">
    <property type="protein sequence ID" value="KAF2710823.1"/>
    <property type="molecule type" value="Genomic_DNA"/>
</dbReference>
<feature type="compositionally biased region" description="Low complexity" evidence="1">
    <location>
        <begin position="457"/>
        <end position="470"/>
    </location>
</feature>
<accession>A0A6G1KDX0</accession>
<feature type="compositionally biased region" description="Polar residues" evidence="1">
    <location>
        <begin position="115"/>
        <end position="124"/>
    </location>
</feature>
<feature type="region of interest" description="Disordered" evidence="1">
    <location>
        <begin position="1"/>
        <end position="25"/>
    </location>
</feature>
<evidence type="ECO:0000256" key="1">
    <source>
        <dbReference type="SAM" id="MobiDB-lite"/>
    </source>
</evidence>
<feature type="compositionally biased region" description="Low complexity" evidence="1">
    <location>
        <begin position="284"/>
        <end position="295"/>
    </location>
</feature>
<evidence type="ECO:0000313" key="3">
    <source>
        <dbReference type="EMBL" id="KAF2710823.1"/>
    </source>
</evidence>
<feature type="region of interest" description="Disordered" evidence="1">
    <location>
        <begin position="99"/>
        <end position="239"/>
    </location>
</feature>
<feature type="compositionally biased region" description="Basic and acidic residues" evidence="1">
    <location>
        <begin position="400"/>
        <end position="415"/>
    </location>
</feature>
<feature type="compositionally biased region" description="Basic and acidic residues" evidence="1">
    <location>
        <begin position="372"/>
        <end position="388"/>
    </location>
</feature>
<gene>
    <name evidence="3" type="ORF">K504DRAFT_375879</name>
</gene>
<feature type="compositionally biased region" description="Polar residues" evidence="1">
    <location>
        <begin position="474"/>
        <end position="486"/>
    </location>
</feature>
<sequence length="786" mass="87642">MPGPERPPDDRVPTSRLERKRLDRQDQAELDKLDIIFERIKRAVPPAPYVLSTPSLHPYTHYSRHESTAWMVGRLFQPDEEHLQYRTFHYREPYQDCFTLQPGEEDEPEVERPRSQTSGTSQQAPKKKISLSAYKSKQANGVITPGAKKTSPNMLPTKPPPVQTNGIKAADKQLPTTQDKDETRSQKRPATEPLAPEKPEKRIKENRPVVPPQQKTESTDFKMNIDTTGPSNATPHGLPPMLSPVDEPLNNPYGLPAILSPTLPSNIQAELDRIETKRKRAESDASNSSSSQLLSIPETKPPRREEGAKTTPRVRAVSTNGNTPSSVTDNRVDRVDPSTPSLLVKLKYGKKKGDIVTQLLRLPPNRKTAALNEKRERQENAKEKEQRPVKAQGKVVDGVAAKRKEVAKITSRRPDNVTPNVKVANTAKVAEKRPRTEDDNSLAVAAKRPRAQTLEGPRTPSQQTSTSPTRLHTKSSAQRGQGQYTTPRKDHKAVSMLRGNSTEGYDSTPGRSGATPAGSKHMDSKAPSTSAPLNAKKQADIQSLSQISMKLNQMGRSLKHESQKAFLEKGSKATKEDLKRAAVMSLECILSYMAAYHAQDFSLNLRGRPGEVEGTWKTLLPLCVSYTVRTKDFPHLDGLQSYLSASISAGICTYVSPRAHRPKAHDPPHNTPELTKQNALPTENFSLMADHYQKLFRFTNDARMTLPVDEIIKLFPKTWSGRELNARLAKEPEKVNGVNLSGPYFLPIALDTTPIQAVRFGLKLLGEYCERERLDYTLRVNLKKPE</sequence>
<feature type="compositionally biased region" description="Polar residues" evidence="1">
    <location>
        <begin position="317"/>
        <end position="329"/>
    </location>
</feature>
<proteinExistence type="predicted"/>
<feature type="domain" description="Ell binding protein Ebp1 C-terminal" evidence="2">
    <location>
        <begin position="518"/>
        <end position="639"/>
    </location>
</feature>
<evidence type="ECO:0000313" key="4">
    <source>
        <dbReference type="Proteomes" id="UP000799428"/>
    </source>
</evidence>
<dbReference type="Pfam" id="PF21204">
    <property type="entry name" value="Ebp1_C"/>
    <property type="match status" value="1"/>
</dbReference>
<dbReference type="InterPro" id="IPR049403">
    <property type="entry name" value="Ebp1_C"/>
</dbReference>
<feature type="region of interest" description="Disordered" evidence="1">
    <location>
        <begin position="366"/>
        <end position="535"/>
    </location>
</feature>
<feature type="region of interest" description="Disordered" evidence="1">
    <location>
        <begin position="275"/>
        <end position="337"/>
    </location>
</feature>
<keyword evidence="4" id="KW-1185">Reference proteome</keyword>
<reference evidence="3" key="1">
    <citation type="journal article" date="2020" name="Stud. Mycol.">
        <title>101 Dothideomycetes genomes: a test case for predicting lifestyles and emergence of pathogens.</title>
        <authorList>
            <person name="Haridas S."/>
            <person name="Albert R."/>
            <person name="Binder M."/>
            <person name="Bloem J."/>
            <person name="Labutti K."/>
            <person name="Salamov A."/>
            <person name="Andreopoulos B."/>
            <person name="Baker S."/>
            <person name="Barry K."/>
            <person name="Bills G."/>
            <person name="Bluhm B."/>
            <person name="Cannon C."/>
            <person name="Castanera R."/>
            <person name="Culley D."/>
            <person name="Daum C."/>
            <person name="Ezra D."/>
            <person name="Gonzalez J."/>
            <person name="Henrissat B."/>
            <person name="Kuo A."/>
            <person name="Liang C."/>
            <person name="Lipzen A."/>
            <person name="Lutzoni F."/>
            <person name="Magnuson J."/>
            <person name="Mondo S."/>
            <person name="Nolan M."/>
            <person name="Ohm R."/>
            <person name="Pangilinan J."/>
            <person name="Park H.-J."/>
            <person name="Ramirez L."/>
            <person name="Alfaro M."/>
            <person name="Sun H."/>
            <person name="Tritt A."/>
            <person name="Yoshinaga Y."/>
            <person name="Zwiers L.-H."/>
            <person name="Turgeon B."/>
            <person name="Goodwin S."/>
            <person name="Spatafora J."/>
            <person name="Crous P."/>
            <person name="Grigoriev I."/>
        </authorList>
    </citation>
    <scope>NUCLEOTIDE SEQUENCE</scope>
    <source>
        <strain evidence="3">CBS 279.74</strain>
    </source>
</reference>
<dbReference type="OrthoDB" id="284473at2759"/>
<feature type="compositionally biased region" description="Polar residues" evidence="1">
    <location>
        <begin position="225"/>
        <end position="234"/>
    </location>
</feature>
<dbReference type="AlphaFoldDB" id="A0A6G1KDX0"/>
<dbReference type="Proteomes" id="UP000799428">
    <property type="component" value="Unassembled WGS sequence"/>
</dbReference>
<protein>
    <recommendedName>
        <fullName evidence="2">Ell binding protein Ebp1 C-terminal domain-containing protein</fullName>
    </recommendedName>
</protein>
<name>A0A6G1KDX0_9PLEO</name>
<organism evidence="3 4">
    <name type="scientific">Pleomassaria siparia CBS 279.74</name>
    <dbReference type="NCBI Taxonomy" id="1314801"/>
    <lineage>
        <taxon>Eukaryota</taxon>
        <taxon>Fungi</taxon>
        <taxon>Dikarya</taxon>
        <taxon>Ascomycota</taxon>
        <taxon>Pezizomycotina</taxon>
        <taxon>Dothideomycetes</taxon>
        <taxon>Pleosporomycetidae</taxon>
        <taxon>Pleosporales</taxon>
        <taxon>Pleomassariaceae</taxon>
        <taxon>Pleomassaria</taxon>
    </lineage>
</organism>
<evidence type="ECO:0000259" key="2">
    <source>
        <dbReference type="Pfam" id="PF21204"/>
    </source>
</evidence>
<feature type="compositionally biased region" description="Basic and acidic residues" evidence="1">
    <location>
        <begin position="429"/>
        <end position="438"/>
    </location>
</feature>
<feature type="compositionally biased region" description="Basic and acidic residues" evidence="1">
    <location>
        <begin position="195"/>
        <end position="207"/>
    </location>
</feature>